<dbReference type="STRING" id="1037660.A0A066W8L9"/>
<dbReference type="HAMAP" id="MF_00114">
    <property type="entry name" value="DeoC_type1"/>
    <property type="match status" value="1"/>
</dbReference>
<dbReference type="PANTHER" id="PTHR10889:SF1">
    <property type="entry name" value="DEOXYRIBOSE-PHOSPHATE ALDOLASE"/>
    <property type="match status" value="1"/>
</dbReference>
<dbReference type="InterPro" id="IPR028581">
    <property type="entry name" value="DeoC_typeI"/>
</dbReference>
<keyword evidence="3" id="KW-0963">Cytoplasm</keyword>
<organism evidence="8 9">
    <name type="scientific">Tilletiaria anomala (strain ATCC 24038 / CBS 436.72 / UBC 951)</name>
    <dbReference type="NCBI Taxonomy" id="1037660"/>
    <lineage>
        <taxon>Eukaryota</taxon>
        <taxon>Fungi</taxon>
        <taxon>Dikarya</taxon>
        <taxon>Basidiomycota</taxon>
        <taxon>Ustilaginomycotina</taxon>
        <taxon>Exobasidiomycetes</taxon>
        <taxon>Georgefischeriales</taxon>
        <taxon>Tilletiariaceae</taxon>
        <taxon>Tilletiaria</taxon>
    </lineage>
</organism>
<evidence type="ECO:0000256" key="6">
    <source>
        <dbReference type="ARBA" id="ARBA00032755"/>
    </source>
</evidence>
<dbReference type="PANTHER" id="PTHR10889">
    <property type="entry name" value="DEOXYRIBOSE-PHOSPHATE ALDOLASE"/>
    <property type="match status" value="1"/>
</dbReference>
<evidence type="ECO:0000256" key="3">
    <source>
        <dbReference type="ARBA" id="ARBA00022490"/>
    </source>
</evidence>
<dbReference type="GO" id="GO:0009264">
    <property type="term" value="P:deoxyribonucleotide catabolic process"/>
    <property type="evidence" value="ECO:0007669"/>
    <property type="project" value="InterPro"/>
</dbReference>
<dbReference type="InterPro" id="IPR002915">
    <property type="entry name" value="DeoC/FbaB/LacD_aldolase"/>
</dbReference>
<dbReference type="FunFam" id="3.20.20.70:FF:000044">
    <property type="entry name" value="Deoxyribose-phosphate aldolase"/>
    <property type="match status" value="1"/>
</dbReference>
<dbReference type="GO" id="GO:0046386">
    <property type="term" value="P:deoxyribose phosphate catabolic process"/>
    <property type="evidence" value="ECO:0007669"/>
    <property type="project" value="UniProtKB-UniPathway"/>
</dbReference>
<comment type="catalytic activity">
    <reaction evidence="7">
        <text>2-deoxy-D-ribose 5-phosphate = D-glyceraldehyde 3-phosphate + acetaldehyde</text>
        <dbReference type="Rhea" id="RHEA:12821"/>
        <dbReference type="ChEBI" id="CHEBI:15343"/>
        <dbReference type="ChEBI" id="CHEBI:59776"/>
        <dbReference type="ChEBI" id="CHEBI:62877"/>
        <dbReference type="EC" id="4.1.2.4"/>
    </reaction>
</comment>
<evidence type="ECO:0000313" key="8">
    <source>
        <dbReference type="EMBL" id="KDN47135.1"/>
    </source>
</evidence>
<dbReference type="UniPathway" id="UPA00002">
    <property type="reaction ID" value="UER00468"/>
</dbReference>
<evidence type="ECO:0000256" key="7">
    <source>
        <dbReference type="ARBA" id="ARBA00048791"/>
    </source>
</evidence>
<evidence type="ECO:0000256" key="4">
    <source>
        <dbReference type="ARBA" id="ARBA00023239"/>
    </source>
</evidence>
<dbReference type="SMART" id="SM01133">
    <property type="entry name" value="DeoC"/>
    <property type="match status" value="1"/>
</dbReference>
<dbReference type="GO" id="GO:0004139">
    <property type="term" value="F:deoxyribose-phosphate aldolase activity"/>
    <property type="evidence" value="ECO:0007669"/>
    <property type="project" value="UniProtKB-EC"/>
</dbReference>
<dbReference type="OMA" id="MNACIPP"/>
<dbReference type="GO" id="GO:0016052">
    <property type="term" value="P:carbohydrate catabolic process"/>
    <property type="evidence" value="ECO:0007669"/>
    <property type="project" value="TreeGrafter"/>
</dbReference>
<protein>
    <recommendedName>
        <fullName evidence="2">deoxyribose-phosphate aldolase</fullName>
        <ecNumber evidence="2">4.1.2.4</ecNumber>
    </recommendedName>
    <alternativeName>
        <fullName evidence="6">2-deoxy-D-ribose 5-phosphate aldolase</fullName>
    </alternativeName>
</protein>
<dbReference type="CDD" id="cd00959">
    <property type="entry name" value="DeoC"/>
    <property type="match status" value="1"/>
</dbReference>
<comment type="caution">
    <text evidence="8">The sequence shown here is derived from an EMBL/GenBank/DDBJ whole genome shotgun (WGS) entry which is preliminary data.</text>
</comment>
<dbReference type="HOGENOM" id="CLU_053595_0_1_1"/>
<proteinExistence type="inferred from homology"/>
<keyword evidence="5" id="KW-0704">Schiff base</keyword>
<evidence type="ECO:0000256" key="1">
    <source>
        <dbReference type="ARBA" id="ARBA00010936"/>
    </source>
</evidence>
<accession>A0A066W8L9</accession>
<dbReference type="EC" id="4.1.2.4" evidence="2"/>
<dbReference type="GeneID" id="25264282"/>
<evidence type="ECO:0000256" key="2">
    <source>
        <dbReference type="ARBA" id="ARBA00012515"/>
    </source>
</evidence>
<dbReference type="InterPro" id="IPR011343">
    <property type="entry name" value="DeoC"/>
</dbReference>
<dbReference type="NCBIfam" id="TIGR00126">
    <property type="entry name" value="deoC"/>
    <property type="match status" value="1"/>
</dbReference>
<dbReference type="Proteomes" id="UP000027361">
    <property type="component" value="Unassembled WGS sequence"/>
</dbReference>
<dbReference type="GO" id="GO:0005737">
    <property type="term" value="C:cytoplasm"/>
    <property type="evidence" value="ECO:0007669"/>
    <property type="project" value="InterPro"/>
</dbReference>
<keyword evidence="4" id="KW-0456">Lyase</keyword>
<keyword evidence="9" id="KW-1185">Reference proteome</keyword>
<dbReference type="RefSeq" id="XP_013243756.1">
    <property type="nucleotide sequence ID" value="XM_013388302.1"/>
</dbReference>
<reference evidence="8 9" key="1">
    <citation type="submission" date="2014-05" db="EMBL/GenBank/DDBJ databases">
        <title>Draft genome sequence of a rare smut relative, Tilletiaria anomala UBC 951.</title>
        <authorList>
            <consortium name="DOE Joint Genome Institute"/>
            <person name="Toome M."/>
            <person name="Kuo A."/>
            <person name="Henrissat B."/>
            <person name="Lipzen A."/>
            <person name="Tritt A."/>
            <person name="Yoshinaga Y."/>
            <person name="Zane M."/>
            <person name="Barry K."/>
            <person name="Grigoriev I.V."/>
            <person name="Spatafora J.W."/>
            <person name="Aimea M.C."/>
        </authorList>
    </citation>
    <scope>NUCLEOTIDE SEQUENCE [LARGE SCALE GENOMIC DNA]</scope>
    <source>
        <strain evidence="8 9">UBC 951</strain>
    </source>
</reference>
<dbReference type="EMBL" id="JMSN01000031">
    <property type="protein sequence ID" value="KDN47135.1"/>
    <property type="molecule type" value="Genomic_DNA"/>
</dbReference>
<dbReference type="OrthoDB" id="70823at2759"/>
<dbReference type="SUPFAM" id="SSF51569">
    <property type="entry name" value="Aldolase"/>
    <property type="match status" value="1"/>
</dbReference>
<dbReference type="InParanoid" id="A0A066W8L9"/>
<sequence length="284" mass="28294">MTFQAPLPAHVAAPSTLDVDIGSLTALALHTQPLPALYPVPVLLQALVSGSGSAVAALIDHTLLAPSSSLSAIDAVCADAVACGAKTVCVNSSVVSHAVQALKGSAVSPIAVVGFPFGAGNTAGKVAETVQAVKDGAKEIDMVQNIGLLKSGLYAAVWADIASVVHAAAGSPVKVILETAQLTPLEIAISSYIAVGAGARFLKTSTGYGGCGAKAEDVRLMYEIAQRYGNGKVEVKASGGIRSFETVKTMVAHGATRVGASGTKAIVAEANGGEASQLAAAGSY</sequence>
<dbReference type="Pfam" id="PF01791">
    <property type="entry name" value="DeoC"/>
    <property type="match status" value="1"/>
</dbReference>
<dbReference type="AlphaFoldDB" id="A0A066W8L9"/>
<dbReference type="InterPro" id="IPR013785">
    <property type="entry name" value="Aldolase_TIM"/>
</dbReference>
<name>A0A066W8L9_TILAU</name>
<gene>
    <name evidence="8" type="ORF">K437DRAFT_255923</name>
</gene>
<dbReference type="Gene3D" id="3.20.20.70">
    <property type="entry name" value="Aldolase class I"/>
    <property type="match status" value="1"/>
</dbReference>
<comment type="similarity">
    <text evidence="1">Belongs to the DeoC/FbaB aldolase family. DeoC type 1 subfamily.</text>
</comment>
<evidence type="ECO:0000313" key="9">
    <source>
        <dbReference type="Proteomes" id="UP000027361"/>
    </source>
</evidence>
<evidence type="ECO:0000256" key="5">
    <source>
        <dbReference type="ARBA" id="ARBA00023270"/>
    </source>
</evidence>